<evidence type="ECO:0000259" key="9">
    <source>
        <dbReference type="Pfam" id="PF00520"/>
    </source>
</evidence>
<evidence type="ECO:0000256" key="8">
    <source>
        <dbReference type="SAM" id="Phobius"/>
    </source>
</evidence>
<proteinExistence type="predicted"/>
<dbReference type="PANTHER" id="PTHR13800">
    <property type="entry name" value="TRANSIENT RECEPTOR POTENTIAL CATION CHANNEL, SUBFAMILY M, MEMBER 6"/>
    <property type="match status" value="1"/>
</dbReference>
<feature type="domain" description="Ion transport" evidence="9">
    <location>
        <begin position="3"/>
        <end position="160"/>
    </location>
</feature>
<keyword evidence="6 8" id="KW-0472">Membrane</keyword>
<reference evidence="10" key="1">
    <citation type="submission" date="2022-11" db="EMBL/GenBank/DDBJ databases">
        <title>Centuries of genome instability and evolution in soft-shell clam transmissible cancer (bioRxiv).</title>
        <authorList>
            <person name="Hart S.F.M."/>
            <person name="Yonemitsu M.A."/>
            <person name="Giersch R.M."/>
            <person name="Beal B.F."/>
            <person name="Arriagada G."/>
            <person name="Davis B.W."/>
            <person name="Ostrander E.A."/>
            <person name="Goff S.P."/>
            <person name="Metzger M.J."/>
        </authorList>
    </citation>
    <scope>NUCLEOTIDE SEQUENCE</scope>
    <source>
        <strain evidence="10">MELC-2E11</strain>
        <tissue evidence="10">Siphon/mantle</tissue>
    </source>
</reference>
<evidence type="ECO:0000256" key="2">
    <source>
        <dbReference type="ARBA" id="ARBA00022448"/>
    </source>
</evidence>
<dbReference type="EMBL" id="CP111016">
    <property type="protein sequence ID" value="WAR05104.1"/>
    <property type="molecule type" value="Genomic_DNA"/>
</dbReference>
<dbReference type="PRINTS" id="PR01097">
    <property type="entry name" value="TRNSRECEPTRP"/>
</dbReference>
<keyword evidence="5" id="KW-0406">Ion transport</keyword>
<evidence type="ECO:0000256" key="3">
    <source>
        <dbReference type="ARBA" id="ARBA00022692"/>
    </source>
</evidence>
<keyword evidence="2" id="KW-0813">Transport</keyword>
<evidence type="ECO:0000256" key="6">
    <source>
        <dbReference type="ARBA" id="ARBA00023136"/>
    </source>
</evidence>
<keyword evidence="11" id="KW-1185">Reference proteome</keyword>
<comment type="subcellular location">
    <subcellularLocation>
        <location evidence="1">Membrane</location>
        <topology evidence="1">Multi-pass membrane protein</topology>
    </subcellularLocation>
</comment>
<name>A0ABY7E9M3_MYAAR</name>
<evidence type="ECO:0000256" key="1">
    <source>
        <dbReference type="ARBA" id="ARBA00004141"/>
    </source>
</evidence>
<dbReference type="InterPro" id="IPR002153">
    <property type="entry name" value="TRPC_channel"/>
</dbReference>
<organism evidence="10 11">
    <name type="scientific">Mya arenaria</name>
    <name type="common">Soft-shell clam</name>
    <dbReference type="NCBI Taxonomy" id="6604"/>
    <lineage>
        <taxon>Eukaryota</taxon>
        <taxon>Metazoa</taxon>
        <taxon>Spiralia</taxon>
        <taxon>Lophotrochozoa</taxon>
        <taxon>Mollusca</taxon>
        <taxon>Bivalvia</taxon>
        <taxon>Autobranchia</taxon>
        <taxon>Heteroconchia</taxon>
        <taxon>Euheterodonta</taxon>
        <taxon>Imparidentia</taxon>
        <taxon>Neoheterodontei</taxon>
        <taxon>Myida</taxon>
        <taxon>Myoidea</taxon>
        <taxon>Myidae</taxon>
        <taxon>Mya</taxon>
    </lineage>
</organism>
<accession>A0ABY7E9M3</accession>
<dbReference type="PANTHER" id="PTHR13800:SF12">
    <property type="entry name" value="TRANSIENT RECEPTOR POTENTIAL CATION CHANNEL SUBFAMILY M MEMBER-LIKE 2"/>
    <property type="match status" value="1"/>
</dbReference>
<feature type="transmembrane region" description="Helical" evidence="8">
    <location>
        <begin position="124"/>
        <end position="146"/>
    </location>
</feature>
<dbReference type="Pfam" id="PF00520">
    <property type="entry name" value="Ion_trans"/>
    <property type="match status" value="1"/>
</dbReference>
<sequence>MLFIIGITLRFLPYESTFEAARVVLALNFVTYFLRLLHIFSVHKKLGPKLVMIGKMLKDLIYFLLILMVFVLSYAIASHSILYPNAPLTWKTAVQIIREADCSYDATIWINGTQARCPTDTGKWLVPIMMGIYILLANVLLLNLLIAMFSNTFEKVQDNADKHWFFQRFSLIHEYYTRPVLFPPLILLAHIFLVFRFVCESCCRGAMKKEREETKQFLLAKMKIQKHVLESDILKLFSLRAGENVSLPSVHCELVKDQPTRIISILCKTRCRDDRSKLSNPLHFSHLYFKTDFERLGEIAFYKMLNKHLRIWTDYYS</sequence>
<evidence type="ECO:0000256" key="4">
    <source>
        <dbReference type="ARBA" id="ARBA00022989"/>
    </source>
</evidence>
<gene>
    <name evidence="10" type="ORF">MAR_020473</name>
</gene>
<feature type="transmembrane region" description="Helical" evidence="8">
    <location>
        <begin position="180"/>
        <end position="198"/>
    </location>
</feature>
<dbReference type="Proteomes" id="UP001164746">
    <property type="component" value="Chromosome 5"/>
</dbReference>
<evidence type="ECO:0000256" key="7">
    <source>
        <dbReference type="ARBA" id="ARBA00023303"/>
    </source>
</evidence>
<feature type="transmembrane region" description="Helical" evidence="8">
    <location>
        <begin position="20"/>
        <end position="40"/>
    </location>
</feature>
<keyword evidence="3 8" id="KW-0812">Transmembrane</keyword>
<protein>
    <submittedName>
        <fullName evidence="10">TMP2L-like protein</fullName>
    </submittedName>
</protein>
<feature type="transmembrane region" description="Helical" evidence="8">
    <location>
        <begin position="60"/>
        <end position="82"/>
    </location>
</feature>
<dbReference type="InterPro" id="IPR005821">
    <property type="entry name" value="Ion_trans_dom"/>
</dbReference>
<keyword evidence="7" id="KW-0407">Ion channel</keyword>
<evidence type="ECO:0000313" key="10">
    <source>
        <dbReference type="EMBL" id="WAR05104.1"/>
    </source>
</evidence>
<dbReference type="InterPro" id="IPR050927">
    <property type="entry name" value="TRPM"/>
</dbReference>
<evidence type="ECO:0000313" key="11">
    <source>
        <dbReference type="Proteomes" id="UP001164746"/>
    </source>
</evidence>
<evidence type="ECO:0000256" key="5">
    <source>
        <dbReference type="ARBA" id="ARBA00023065"/>
    </source>
</evidence>
<keyword evidence="4 8" id="KW-1133">Transmembrane helix</keyword>